<dbReference type="Pfam" id="PF01177">
    <property type="entry name" value="Asp_Glu_race"/>
    <property type="match status" value="1"/>
</dbReference>
<sequence>MLGILGGMGPLASAEFVKTIYDYNVFGNKEQDAPRVILNSNPTIPDRTSFLLKGDYDLLLLKLIESAQQLDDLQVSKIIICCVTSHYLLPYFPQKIKEKIISLVDVCLQEVWHSQSCHLLLCTNGTRQLNVFQTSDLWGMAADYIIFPDEKEQIAIHNMIYQIKVNKQSFDSAIIFLNNLMNKYNVSYVMSGCTEIHLLNRYIHYQKYKNQGDITNDIFLDPLMIVATRLEKFLCDNDIFFSPVYS</sequence>
<accession>A0ABR8GXD5</accession>
<gene>
    <name evidence="2" type="ORF">H6G81_25720</name>
</gene>
<dbReference type="NCBIfam" id="TIGR00035">
    <property type="entry name" value="asp_race"/>
    <property type="match status" value="1"/>
</dbReference>
<reference evidence="2 3" key="1">
    <citation type="journal article" date="2020" name="ISME J.">
        <title>Comparative genomics reveals insights into cyanobacterial evolution and habitat adaptation.</title>
        <authorList>
            <person name="Chen M.Y."/>
            <person name="Teng W.K."/>
            <person name="Zhao L."/>
            <person name="Hu C.X."/>
            <person name="Zhou Y.K."/>
            <person name="Han B.P."/>
            <person name="Song L.R."/>
            <person name="Shu W.S."/>
        </authorList>
    </citation>
    <scope>NUCLEOTIDE SEQUENCE [LARGE SCALE GENOMIC DNA]</scope>
    <source>
        <strain evidence="2 3">FACHB-248</strain>
    </source>
</reference>
<dbReference type="Proteomes" id="UP000660380">
    <property type="component" value="Unassembled WGS sequence"/>
</dbReference>
<dbReference type="SUPFAM" id="SSF53681">
    <property type="entry name" value="Aspartate/glutamate racemase"/>
    <property type="match status" value="2"/>
</dbReference>
<comment type="caution">
    <text evidence="2">The sequence shown here is derived from an EMBL/GenBank/DDBJ whole genome shotgun (WGS) entry which is preliminary data.</text>
</comment>
<evidence type="ECO:0000313" key="3">
    <source>
        <dbReference type="Proteomes" id="UP000660380"/>
    </source>
</evidence>
<organism evidence="2 3">
    <name type="scientific">Scytonema hofmannii FACHB-248</name>
    <dbReference type="NCBI Taxonomy" id="1842502"/>
    <lineage>
        <taxon>Bacteria</taxon>
        <taxon>Bacillati</taxon>
        <taxon>Cyanobacteriota</taxon>
        <taxon>Cyanophyceae</taxon>
        <taxon>Nostocales</taxon>
        <taxon>Scytonemataceae</taxon>
        <taxon>Scytonema</taxon>
    </lineage>
</organism>
<dbReference type="RefSeq" id="WP_029633578.1">
    <property type="nucleotide sequence ID" value="NZ_JACJTA010000074.1"/>
</dbReference>
<dbReference type="InterPro" id="IPR004380">
    <property type="entry name" value="Asp_race"/>
</dbReference>
<protein>
    <submittedName>
        <fullName evidence="2">Aspartate/glutamate racemase family protein</fullName>
    </submittedName>
</protein>
<dbReference type="InterPro" id="IPR001920">
    <property type="entry name" value="Asp/Glu_race"/>
</dbReference>
<comment type="similarity">
    <text evidence="1">Belongs to the aspartate/glutamate racemases family.</text>
</comment>
<evidence type="ECO:0000313" key="2">
    <source>
        <dbReference type="EMBL" id="MBD2607823.1"/>
    </source>
</evidence>
<dbReference type="Gene3D" id="3.40.50.1860">
    <property type="match status" value="2"/>
</dbReference>
<dbReference type="InterPro" id="IPR015942">
    <property type="entry name" value="Asp/Glu/hydantoin_racemase"/>
</dbReference>
<evidence type="ECO:0000256" key="1">
    <source>
        <dbReference type="ARBA" id="ARBA00007847"/>
    </source>
</evidence>
<proteinExistence type="inferred from homology"/>
<name>A0ABR8GXD5_9CYAN</name>
<keyword evidence="3" id="KW-1185">Reference proteome</keyword>
<dbReference type="EMBL" id="JACJTA010000074">
    <property type="protein sequence ID" value="MBD2607823.1"/>
    <property type="molecule type" value="Genomic_DNA"/>
</dbReference>